<gene>
    <name evidence="2" type="ORF">V8G54_010677</name>
</gene>
<dbReference type="AlphaFoldDB" id="A0AAQ3NYG0"/>
<dbReference type="Proteomes" id="UP001374535">
    <property type="component" value="Chromosome 3"/>
</dbReference>
<comment type="subcellular location">
    <subcellularLocation>
        <location evidence="1">Cell membrane</location>
        <topology evidence="1">Peripheral membrane protein</topology>
    </subcellularLocation>
</comment>
<dbReference type="GO" id="GO:0005886">
    <property type="term" value="C:plasma membrane"/>
    <property type="evidence" value="ECO:0007669"/>
    <property type="project" value="UniProtKB-SubCell"/>
</dbReference>
<sequence>MSEMALTHGGLKRMQEMQMFYQKMKEAQKAAMEKRWEDFKKNMMENQANILIEFDLLGNNSIHIATRSHPQLLKEIIQMAKETTEVVFKFEELLMEEQRLLPELRNNRGESPLFVIAMYGNLKILKNMAKRVGTMDNLRKHFRRSDKYNALHASVIGQHFQRSPITAHTTHALDRPLRAAVHGVAGDPIPHRRHRRPFVISLSTNLGLGVRLTCAAASLRRPPRLSPSPVLPSPATADVTRIRAGVTAPPPSFSFFVSCLRENRLRSLPGQLPFLFLFLAPLTAYRTAAGLPHHRRPHQFHLRGHSFRTGHAASSFSTFIFDLNSDRERVAWR</sequence>
<organism evidence="2 3">
    <name type="scientific">Vigna mungo</name>
    <name type="common">Black gram</name>
    <name type="synonym">Phaseolus mungo</name>
    <dbReference type="NCBI Taxonomy" id="3915"/>
    <lineage>
        <taxon>Eukaryota</taxon>
        <taxon>Viridiplantae</taxon>
        <taxon>Streptophyta</taxon>
        <taxon>Embryophyta</taxon>
        <taxon>Tracheophyta</taxon>
        <taxon>Spermatophyta</taxon>
        <taxon>Magnoliopsida</taxon>
        <taxon>eudicotyledons</taxon>
        <taxon>Gunneridae</taxon>
        <taxon>Pentapetalae</taxon>
        <taxon>rosids</taxon>
        <taxon>fabids</taxon>
        <taxon>Fabales</taxon>
        <taxon>Fabaceae</taxon>
        <taxon>Papilionoideae</taxon>
        <taxon>50 kb inversion clade</taxon>
        <taxon>NPAAA clade</taxon>
        <taxon>indigoferoid/millettioid clade</taxon>
        <taxon>Phaseoleae</taxon>
        <taxon>Vigna</taxon>
    </lineage>
</organism>
<dbReference type="Gene3D" id="1.25.40.20">
    <property type="entry name" value="Ankyrin repeat-containing domain"/>
    <property type="match status" value="1"/>
</dbReference>
<proteinExistence type="predicted"/>
<evidence type="ECO:0000313" key="3">
    <source>
        <dbReference type="Proteomes" id="UP001374535"/>
    </source>
</evidence>
<protein>
    <submittedName>
        <fullName evidence="2">Uncharacterized protein</fullName>
    </submittedName>
</protein>
<dbReference type="InterPro" id="IPR036770">
    <property type="entry name" value="Ankyrin_rpt-contain_sf"/>
</dbReference>
<keyword evidence="3" id="KW-1185">Reference proteome</keyword>
<dbReference type="EMBL" id="CP144698">
    <property type="protein sequence ID" value="WVZ17695.1"/>
    <property type="molecule type" value="Genomic_DNA"/>
</dbReference>
<reference evidence="2 3" key="1">
    <citation type="journal article" date="2023" name="Life. Sci Alliance">
        <title>Evolutionary insights into 3D genome organization and epigenetic landscape of Vigna mungo.</title>
        <authorList>
            <person name="Junaid A."/>
            <person name="Singh B."/>
            <person name="Bhatia S."/>
        </authorList>
    </citation>
    <scope>NUCLEOTIDE SEQUENCE [LARGE SCALE GENOMIC DNA]</scope>
    <source>
        <strain evidence="2">Urdbean</strain>
    </source>
</reference>
<evidence type="ECO:0000256" key="1">
    <source>
        <dbReference type="ARBA" id="ARBA00004202"/>
    </source>
</evidence>
<name>A0AAQ3NYG0_VIGMU</name>
<evidence type="ECO:0000313" key="2">
    <source>
        <dbReference type="EMBL" id="WVZ17695.1"/>
    </source>
</evidence>
<accession>A0AAQ3NYG0</accession>